<dbReference type="InterPro" id="IPR003165">
    <property type="entry name" value="Piwi"/>
</dbReference>
<dbReference type="FunFam" id="3.30.420.10:FF:000014">
    <property type="entry name" value="Piwi-like RNA-mediated gene silencing 1"/>
    <property type="match status" value="1"/>
</dbReference>
<dbReference type="Gene3D" id="3.30.420.10">
    <property type="entry name" value="Ribonuclease H-like superfamily/Ribonuclease H"/>
    <property type="match status" value="1"/>
</dbReference>
<feature type="compositionally biased region" description="Basic and acidic residues" evidence="9">
    <location>
        <begin position="46"/>
        <end position="70"/>
    </location>
</feature>
<feature type="compositionally biased region" description="Basic and acidic residues" evidence="9">
    <location>
        <begin position="77"/>
        <end position="106"/>
    </location>
</feature>
<reference evidence="12 13" key="1">
    <citation type="submission" date="2024-03" db="EMBL/GenBank/DDBJ databases">
        <title>The genome assembly and annotation of the cricket Gryllus longicercus Weissman &amp; Gray.</title>
        <authorList>
            <person name="Szrajer S."/>
            <person name="Gray D."/>
            <person name="Ylla G."/>
        </authorList>
    </citation>
    <scope>NUCLEOTIDE SEQUENCE [LARGE SCALE GENOMIC DNA]</scope>
    <source>
        <strain evidence="12">DAG 2021-001</strain>
        <tissue evidence="12">Whole body minus gut</tissue>
    </source>
</reference>
<dbReference type="InterPro" id="IPR003100">
    <property type="entry name" value="PAZ_dom"/>
</dbReference>
<feature type="region of interest" description="Disordered" evidence="9">
    <location>
        <begin position="1"/>
        <end position="207"/>
    </location>
</feature>
<keyword evidence="4" id="KW-0221">Differentiation</keyword>
<dbReference type="GO" id="GO:0016787">
    <property type="term" value="F:hydrolase activity"/>
    <property type="evidence" value="ECO:0007669"/>
    <property type="project" value="UniProtKB-KW"/>
</dbReference>
<dbReference type="GO" id="GO:0009994">
    <property type="term" value="P:oocyte differentiation"/>
    <property type="evidence" value="ECO:0007669"/>
    <property type="project" value="UniProtKB-ARBA"/>
</dbReference>
<evidence type="ECO:0000259" key="11">
    <source>
        <dbReference type="PROSITE" id="PS50822"/>
    </source>
</evidence>
<dbReference type="GO" id="GO:0031507">
    <property type="term" value="P:heterochromatin formation"/>
    <property type="evidence" value="ECO:0007669"/>
    <property type="project" value="UniProtKB-ARBA"/>
</dbReference>
<dbReference type="Gene3D" id="2.170.260.10">
    <property type="entry name" value="paz domain"/>
    <property type="match status" value="1"/>
</dbReference>
<evidence type="ECO:0000256" key="1">
    <source>
        <dbReference type="ARBA" id="ARBA00004496"/>
    </source>
</evidence>
<evidence type="ECO:0000256" key="3">
    <source>
        <dbReference type="ARBA" id="ARBA00022490"/>
    </source>
</evidence>
<dbReference type="GO" id="GO:0036464">
    <property type="term" value="C:cytoplasmic ribonucleoprotein granule"/>
    <property type="evidence" value="ECO:0007669"/>
    <property type="project" value="UniProtKB-ARBA"/>
</dbReference>
<dbReference type="PANTHER" id="PTHR22891">
    <property type="entry name" value="EUKARYOTIC TRANSLATION INITIATION FACTOR 2C"/>
    <property type="match status" value="1"/>
</dbReference>
<dbReference type="EMBL" id="JAZDUA010000070">
    <property type="protein sequence ID" value="KAK7869731.1"/>
    <property type="molecule type" value="Genomic_DNA"/>
</dbReference>
<feature type="compositionally biased region" description="Polar residues" evidence="9">
    <location>
        <begin position="120"/>
        <end position="137"/>
    </location>
</feature>
<dbReference type="PROSITE" id="PS50821">
    <property type="entry name" value="PAZ"/>
    <property type="match status" value="1"/>
</dbReference>
<dbReference type="PROSITE" id="PS50822">
    <property type="entry name" value="PIWI"/>
    <property type="match status" value="1"/>
</dbReference>
<dbReference type="GO" id="GO:0140991">
    <property type="term" value="P:piRNA-mediated gene silencing by mRNA destabilization"/>
    <property type="evidence" value="ECO:0007669"/>
    <property type="project" value="UniProtKB-ARBA"/>
</dbReference>
<evidence type="ECO:0000313" key="12">
    <source>
        <dbReference type="EMBL" id="KAK7869731.1"/>
    </source>
</evidence>
<keyword evidence="6" id="KW-0694">RNA-binding</keyword>
<feature type="compositionally biased region" description="Low complexity" evidence="9">
    <location>
        <begin position="177"/>
        <end position="191"/>
    </location>
</feature>
<proteinExistence type="inferred from homology"/>
<dbReference type="InterPro" id="IPR012337">
    <property type="entry name" value="RNaseH-like_sf"/>
</dbReference>
<dbReference type="SUPFAM" id="SSF53098">
    <property type="entry name" value="Ribonuclease H-like"/>
    <property type="match status" value="1"/>
</dbReference>
<dbReference type="SUPFAM" id="SSF101690">
    <property type="entry name" value="PAZ domain"/>
    <property type="match status" value="1"/>
</dbReference>
<accession>A0AAN9ZA37</accession>
<feature type="domain" description="PAZ" evidence="10">
    <location>
        <begin position="381"/>
        <end position="492"/>
    </location>
</feature>
<evidence type="ECO:0000313" key="13">
    <source>
        <dbReference type="Proteomes" id="UP001378592"/>
    </source>
</evidence>
<dbReference type="GO" id="GO:0034584">
    <property type="term" value="F:piRNA binding"/>
    <property type="evidence" value="ECO:0007669"/>
    <property type="project" value="UniProtKB-ARBA"/>
</dbReference>
<dbReference type="InterPro" id="IPR036085">
    <property type="entry name" value="PAZ_dom_sf"/>
</dbReference>
<dbReference type="SMART" id="SM00950">
    <property type="entry name" value="Piwi"/>
    <property type="match status" value="1"/>
</dbReference>
<dbReference type="Proteomes" id="UP001378592">
    <property type="component" value="Unassembled WGS sequence"/>
</dbReference>
<dbReference type="Gene3D" id="3.40.50.2300">
    <property type="match status" value="1"/>
</dbReference>
<evidence type="ECO:0000256" key="7">
    <source>
        <dbReference type="ARBA" id="ARBA00023158"/>
    </source>
</evidence>
<comment type="similarity">
    <text evidence="8">Belongs to the argonaute family. Piwi subfamily.</text>
</comment>
<keyword evidence="7" id="KW-0943">RNA-mediated gene silencing</keyword>
<dbReference type="FunFam" id="2.170.260.10:FF:000003">
    <property type="entry name" value="Piwi-like RNA-mediated gene silencing 2"/>
    <property type="match status" value="1"/>
</dbReference>
<dbReference type="CDD" id="cd04658">
    <property type="entry name" value="Piwi_piwi-like_Euk"/>
    <property type="match status" value="1"/>
</dbReference>
<evidence type="ECO:0008006" key="14">
    <source>
        <dbReference type="Google" id="ProtNLM"/>
    </source>
</evidence>
<dbReference type="Pfam" id="PF02170">
    <property type="entry name" value="PAZ"/>
    <property type="match status" value="1"/>
</dbReference>
<evidence type="ECO:0000256" key="9">
    <source>
        <dbReference type="SAM" id="MobiDB-lite"/>
    </source>
</evidence>
<dbReference type="SMART" id="SM00949">
    <property type="entry name" value="PAZ"/>
    <property type="match status" value="1"/>
</dbReference>
<keyword evidence="5" id="KW-0378">Hydrolase</keyword>
<dbReference type="FunFam" id="3.40.50.2300:FF:000404">
    <property type="entry name" value="Argonaut-like protein"/>
    <property type="match status" value="1"/>
</dbReference>
<organism evidence="12 13">
    <name type="scientific">Gryllus longicercus</name>
    <dbReference type="NCBI Taxonomy" id="2509291"/>
    <lineage>
        <taxon>Eukaryota</taxon>
        <taxon>Metazoa</taxon>
        <taxon>Ecdysozoa</taxon>
        <taxon>Arthropoda</taxon>
        <taxon>Hexapoda</taxon>
        <taxon>Insecta</taxon>
        <taxon>Pterygota</taxon>
        <taxon>Neoptera</taxon>
        <taxon>Polyneoptera</taxon>
        <taxon>Orthoptera</taxon>
        <taxon>Ensifera</taxon>
        <taxon>Gryllidea</taxon>
        <taxon>Grylloidea</taxon>
        <taxon>Gryllidae</taxon>
        <taxon>Gryllinae</taxon>
        <taxon>Gryllus</taxon>
    </lineage>
</organism>
<keyword evidence="13" id="KW-1185">Reference proteome</keyword>
<feature type="domain" description="Piwi" evidence="11">
    <location>
        <begin position="657"/>
        <end position="947"/>
    </location>
</feature>
<dbReference type="GO" id="GO:0140965">
    <property type="term" value="P:secondary piRNA processing"/>
    <property type="evidence" value="ECO:0007669"/>
    <property type="project" value="UniProtKB-ARBA"/>
</dbReference>
<evidence type="ECO:0000256" key="5">
    <source>
        <dbReference type="ARBA" id="ARBA00022801"/>
    </source>
</evidence>
<dbReference type="GO" id="GO:0007279">
    <property type="term" value="P:pole cell formation"/>
    <property type="evidence" value="ECO:0007669"/>
    <property type="project" value="UniProtKB-ARBA"/>
</dbReference>
<dbReference type="GO" id="GO:0010526">
    <property type="term" value="P:transposable element silencing"/>
    <property type="evidence" value="ECO:0007669"/>
    <property type="project" value="UniProtKB-ARBA"/>
</dbReference>
<comment type="caution">
    <text evidence="12">The sequence shown here is derived from an EMBL/GenBank/DDBJ whole genome shotgun (WGS) entry which is preliminary data.</text>
</comment>
<dbReference type="Pfam" id="PF23278">
    <property type="entry name" value="Piwi_N"/>
    <property type="match status" value="1"/>
</dbReference>
<evidence type="ECO:0000259" key="10">
    <source>
        <dbReference type="PROSITE" id="PS50821"/>
    </source>
</evidence>
<gene>
    <name evidence="12" type="ORF">R5R35_011798</name>
</gene>
<dbReference type="Pfam" id="PF02171">
    <property type="entry name" value="Piwi"/>
    <property type="match status" value="1"/>
</dbReference>
<dbReference type="CDD" id="cd02845">
    <property type="entry name" value="PAZ_piwi_like"/>
    <property type="match status" value="1"/>
</dbReference>
<dbReference type="InterPro" id="IPR036397">
    <property type="entry name" value="RNaseH_sf"/>
</dbReference>
<dbReference type="AlphaFoldDB" id="A0AAN9ZA37"/>
<evidence type="ECO:0000256" key="2">
    <source>
        <dbReference type="ARBA" id="ARBA00022473"/>
    </source>
</evidence>
<evidence type="ECO:0000256" key="4">
    <source>
        <dbReference type="ARBA" id="ARBA00022782"/>
    </source>
</evidence>
<keyword evidence="2" id="KW-0217">Developmental protein</keyword>
<keyword evidence="3" id="KW-0963">Cytoplasm</keyword>
<comment type="subcellular location">
    <subcellularLocation>
        <location evidence="1">Cytoplasm</location>
    </subcellularLocation>
</comment>
<sequence>MSDGVARARGRARARARTSQPAAPAARPGDVSPAPAPPVSAGPGFQRDRPPSAYQERPDDRAAYYDRQGDRAGYQQREADRPAYRERPAYQERSADRPAYQDRQGDRSGYQRQDDRSGHQEQVPTYQQPRGSSQNVGSRPYSRDPESAGKRGLTQRMQRLDIGVSSASAGGGDQPPSSRATATRGRRSAQSDIVRTRPAHVGSKRGSTGQRVMLTANYYKLETHTDWCLYQYRVDFSPDEDRTQIRKALLRNHRSSLGGYIFDGTVMFTSHRLTSEASRPMELVTKRQSDDEKVVITIRQVGDLALGDYHYLQFFNILMRKCLAHLNLQLVGRNFFDPKAKVEVREYKLELWPGYVTSIRQHENSILMCSEITHKVMRQDNVLDLLTECVKKGERDFQRIFQQAIIGSVVLTDYNNRTYRIDDVDFRVCPDSKFKLRSGQEISYKQYYREKYQINITQGDQPMLISRTKPRERRAGMSEMVYLVPELCRLTGLTDDMRANFNLMRALAEHTRVGPKMRVQKLLNFGRRLRSEESIMEDLQEWNMRLSENLVQFEGRVLPRERIIQGHSKYDPSQETDWTRDLRGQPMLTNPRLENWAVICPSRSKRDGQTFVASLIKAASGMHFTIPNPFMHEIQDDRAASYVDALERVISSKNPQLVMCIVPNNRSDRYSSIKKKCCVERAVPTQVILQKNLTSKGVMSIATKVAIQMNCKIGGAPWTLEIPLSGLMVVGFDVCHDTTSKGKSFGAVVASLDKTLSRYFSAVSPHTTGEELSNDLSINLCKALRKFMDYNDGHLPQRIVVYRDGVGEGQIPYVFQHEVTLMKEKLGQMYQKSGQELHMAFIIVTKRINTRIFLQDNNPPPGTVVDDCITMPERYDFFLVSQSVRQGTVSPTSYNVISDNLGLDPDKLQRLTYKLTHLYYNWSGTVRVPAPCQYAHKLAYLVGQALHRAPNAQLEDVLYFL</sequence>
<evidence type="ECO:0000256" key="6">
    <source>
        <dbReference type="ARBA" id="ARBA00022884"/>
    </source>
</evidence>
<protein>
    <recommendedName>
        <fullName evidence="14">Piwi</fullName>
    </recommendedName>
</protein>
<evidence type="ECO:0000256" key="8">
    <source>
        <dbReference type="ARBA" id="ARBA00038291"/>
    </source>
</evidence>
<name>A0AAN9ZA37_9ORTH</name>